<dbReference type="STRING" id="1029756.W911_12590"/>
<sequence length="231" mass="24357">MTPTSVRLGVLAFTLLTGALATNMFILQPPGRQIAGLDSARQPGVVEAARTPQSGRSAAAPNAVVPPLAIETGAVRPLAGASDTSDLTRAIQRELKAQGYETGAVDGVPGLVTRGAIMAYESDANLPLTGEPRHALLQHIVLGSAEIAPADRTRPAAPGPEAEAVIRAVQNAFRQLGYMTTVPNGRLNEETRRAIRKFETERNLRETGRISGELLARLATLAGDALRTAER</sequence>
<feature type="domain" description="Peptidoglycan binding-like" evidence="1">
    <location>
        <begin position="86"/>
        <end position="132"/>
    </location>
</feature>
<dbReference type="PATRIC" id="fig|1029756.8.peg.2613"/>
<evidence type="ECO:0000313" key="2">
    <source>
        <dbReference type="EMBL" id="AHB49055.1"/>
    </source>
</evidence>
<dbReference type="RefSeq" id="WP_023787855.1">
    <property type="nucleotide sequence ID" value="NC_022997.1"/>
</dbReference>
<evidence type="ECO:0000259" key="1">
    <source>
        <dbReference type="Pfam" id="PF01471"/>
    </source>
</evidence>
<dbReference type="InterPro" id="IPR036365">
    <property type="entry name" value="PGBD-like_sf"/>
</dbReference>
<dbReference type="Gene3D" id="1.10.101.10">
    <property type="entry name" value="PGBD-like superfamily/PGBD"/>
    <property type="match status" value="2"/>
</dbReference>
<reference evidence="2 3" key="1">
    <citation type="journal article" date="2014" name="Genome Announc.">
        <title>Complete Genome Sequence of Hyphomicrobium nitrativorans Strain NL23, a Denitrifying Bacterium Isolated from Biofilm of a Methanol-Fed Denitrification System Treating Seawater at the Montreal Biodome.</title>
        <authorList>
            <person name="Martineau C."/>
            <person name="Villeneuve C."/>
            <person name="Mauffrey F."/>
            <person name="Villemur R."/>
        </authorList>
    </citation>
    <scope>NUCLEOTIDE SEQUENCE [LARGE SCALE GENOMIC DNA]</scope>
    <source>
        <strain evidence="2">NL23</strain>
    </source>
</reference>
<accession>V5SG83</accession>
<proteinExistence type="predicted"/>
<gene>
    <name evidence="2" type="ORF">W911_12590</name>
</gene>
<dbReference type="KEGG" id="hni:W911_12590"/>
<protein>
    <submittedName>
        <fullName evidence="2">Peptidoglycan-binding protein</fullName>
    </submittedName>
</protein>
<organism evidence="2 3">
    <name type="scientific">Hyphomicrobium nitrativorans NL23</name>
    <dbReference type="NCBI Taxonomy" id="1029756"/>
    <lineage>
        <taxon>Bacteria</taxon>
        <taxon>Pseudomonadati</taxon>
        <taxon>Pseudomonadota</taxon>
        <taxon>Alphaproteobacteria</taxon>
        <taxon>Hyphomicrobiales</taxon>
        <taxon>Hyphomicrobiaceae</taxon>
        <taxon>Hyphomicrobium</taxon>
    </lineage>
</organism>
<dbReference type="Proteomes" id="UP000018542">
    <property type="component" value="Chromosome"/>
</dbReference>
<dbReference type="Pfam" id="PF01471">
    <property type="entry name" value="PG_binding_1"/>
    <property type="match status" value="2"/>
</dbReference>
<dbReference type="InterPro" id="IPR002477">
    <property type="entry name" value="Peptidoglycan-bd-like"/>
</dbReference>
<dbReference type="HOGENOM" id="CLU_1198473_0_0_5"/>
<dbReference type="OrthoDB" id="9816507at2"/>
<dbReference type="AlphaFoldDB" id="V5SG83"/>
<evidence type="ECO:0000313" key="3">
    <source>
        <dbReference type="Proteomes" id="UP000018542"/>
    </source>
</evidence>
<dbReference type="InterPro" id="IPR036366">
    <property type="entry name" value="PGBDSf"/>
</dbReference>
<name>V5SG83_9HYPH</name>
<keyword evidence="3" id="KW-1185">Reference proteome</keyword>
<feature type="domain" description="Peptidoglycan binding-like" evidence="1">
    <location>
        <begin position="166"/>
        <end position="218"/>
    </location>
</feature>
<dbReference type="SUPFAM" id="SSF47090">
    <property type="entry name" value="PGBD-like"/>
    <property type="match status" value="2"/>
</dbReference>
<dbReference type="EMBL" id="CP006912">
    <property type="protein sequence ID" value="AHB49055.1"/>
    <property type="molecule type" value="Genomic_DNA"/>
</dbReference>